<dbReference type="OrthoDB" id="8420414at2"/>
<proteinExistence type="predicted"/>
<dbReference type="KEGG" id="siw:GH266_20900"/>
<dbReference type="EMBL" id="CP046908">
    <property type="protein sequence ID" value="QGZ36737.1"/>
    <property type="molecule type" value="Genomic_DNA"/>
</dbReference>
<gene>
    <name evidence="2" type="ORF">GH266_20900</name>
</gene>
<dbReference type="RefSeq" id="WP_158195560.1">
    <property type="nucleotide sequence ID" value="NZ_CP046908.1"/>
</dbReference>
<dbReference type="Pfam" id="PF19728">
    <property type="entry name" value="DUF6220"/>
    <property type="match status" value="1"/>
</dbReference>
<name>A0A857CD21_9HYPH</name>
<organism evidence="2 3">
    <name type="scientific">Stappia indica</name>
    <dbReference type="NCBI Taxonomy" id="538381"/>
    <lineage>
        <taxon>Bacteria</taxon>
        <taxon>Pseudomonadati</taxon>
        <taxon>Pseudomonadota</taxon>
        <taxon>Alphaproteobacteria</taxon>
        <taxon>Hyphomicrobiales</taxon>
        <taxon>Stappiaceae</taxon>
        <taxon>Stappia</taxon>
    </lineage>
</organism>
<feature type="transmembrane region" description="Helical" evidence="1">
    <location>
        <begin position="79"/>
        <end position="98"/>
    </location>
</feature>
<feature type="transmembrane region" description="Helical" evidence="1">
    <location>
        <begin position="49"/>
        <end position="72"/>
    </location>
</feature>
<dbReference type="InterPro" id="IPR046192">
    <property type="entry name" value="DUF6220"/>
</dbReference>
<sequence>MTDTAHDTLVDLGRGTPAWFTLSGRLLPAGLLAQFLTAGLALFGETGDWTVHTALGSAIAVLILCLAGGALAIPWLRGFGWWAWLAALLYLVQVALAAGDASRFLAFHPANGALLLTVSLVLLTKIERRQAHVRKVAT</sequence>
<reference evidence="2 3" key="1">
    <citation type="submission" date="2019-12" db="EMBL/GenBank/DDBJ databases">
        <title>The genome of Stappia indica PHM037.</title>
        <authorList>
            <person name="Kacar D."/>
            <person name="Galan B."/>
            <person name="Canedo L."/>
            <person name="Rodriguez P."/>
            <person name="de la Calle F."/>
            <person name="Garcia J.L."/>
        </authorList>
    </citation>
    <scope>NUCLEOTIDE SEQUENCE [LARGE SCALE GENOMIC DNA]</scope>
    <source>
        <strain evidence="2 3">PHM037</strain>
    </source>
</reference>
<dbReference type="Proteomes" id="UP000435648">
    <property type="component" value="Chromosome"/>
</dbReference>
<evidence type="ECO:0000256" key="1">
    <source>
        <dbReference type="SAM" id="Phobius"/>
    </source>
</evidence>
<feature type="transmembrane region" description="Helical" evidence="1">
    <location>
        <begin position="26"/>
        <end position="43"/>
    </location>
</feature>
<evidence type="ECO:0000313" key="3">
    <source>
        <dbReference type="Proteomes" id="UP000435648"/>
    </source>
</evidence>
<protein>
    <submittedName>
        <fullName evidence="2">Uncharacterized protein</fullName>
    </submittedName>
</protein>
<dbReference type="AlphaFoldDB" id="A0A857CD21"/>
<keyword evidence="1" id="KW-0812">Transmembrane</keyword>
<accession>A0A857CD21</accession>
<evidence type="ECO:0000313" key="2">
    <source>
        <dbReference type="EMBL" id="QGZ36737.1"/>
    </source>
</evidence>
<keyword evidence="1" id="KW-0472">Membrane</keyword>
<keyword evidence="1" id="KW-1133">Transmembrane helix</keyword>
<feature type="transmembrane region" description="Helical" evidence="1">
    <location>
        <begin position="104"/>
        <end position="124"/>
    </location>
</feature>